<dbReference type="EMBL" id="JBHSPX010000004">
    <property type="protein sequence ID" value="MFC6064288.1"/>
    <property type="molecule type" value="Genomic_DNA"/>
</dbReference>
<evidence type="ECO:0000313" key="1">
    <source>
        <dbReference type="EMBL" id="MFC6064288.1"/>
    </source>
</evidence>
<proteinExistence type="predicted"/>
<gene>
    <name evidence="1" type="ORF">ACFP4F_17270</name>
</gene>
<protein>
    <submittedName>
        <fullName evidence="1">Uncharacterized protein</fullName>
    </submittedName>
</protein>
<keyword evidence="2" id="KW-1185">Reference proteome</keyword>
<organism evidence="1 2">
    <name type="scientific">Streptomyces ochraceiscleroticus</name>
    <dbReference type="NCBI Taxonomy" id="47761"/>
    <lineage>
        <taxon>Bacteria</taxon>
        <taxon>Bacillati</taxon>
        <taxon>Actinomycetota</taxon>
        <taxon>Actinomycetes</taxon>
        <taxon>Kitasatosporales</taxon>
        <taxon>Streptomycetaceae</taxon>
        <taxon>Streptomyces</taxon>
    </lineage>
</organism>
<accession>A0ABW1MKM8</accession>
<dbReference type="RefSeq" id="WP_031059069.1">
    <property type="nucleotide sequence ID" value="NZ_JBHSPX010000004.1"/>
</dbReference>
<name>A0ABW1MKM8_9ACTN</name>
<comment type="caution">
    <text evidence="1">The sequence shown here is derived from an EMBL/GenBank/DDBJ whole genome shotgun (WGS) entry which is preliminary data.</text>
</comment>
<reference evidence="2" key="1">
    <citation type="journal article" date="2019" name="Int. J. Syst. Evol. Microbiol.">
        <title>The Global Catalogue of Microorganisms (GCM) 10K type strain sequencing project: providing services to taxonomists for standard genome sequencing and annotation.</title>
        <authorList>
            <consortium name="The Broad Institute Genomics Platform"/>
            <consortium name="The Broad Institute Genome Sequencing Center for Infectious Disease"/>
            <person name="Wu L."/>
            <person name="Ma J."/>
        </authorList>
    </citation>
    <scope>NUCLEOTIDE SEQUENCE [LARGE SCALE GENOMIC DNA]</scope>
    <source>
        <strain evidence="2">CGMCC 1.15180</strain>
    </source>
</reference>
<sequence>MERDDRGRRWAEPYLLRLPPARLQGDSNDLRCPEHPDVAYARLLGRVWVCPSCVRSAVQRRGRDH</sequence>
<dbReference type="Proteomes" id="UP001596139">
    <property type="component" value="Unassembled WGS sequence"/>
</dbReference>
<evidence type="ECO:0000313" key="2">
    <source>
        <dbReference type="Proteomes" id="UP001596139"/>
    </source>
</evidence>